<dbReference type="Pfam" id="PF08447">
    <property type="entry name" value="PAS_3"/>
    <property type="match status" value="1"/>
</dbReference>
<dbReference type="InterPro" id="IPR043128">
    <property type="entry name" value="Rev_trsase/Diguanyl_cyclase"/>
</dbReference>
<feature type="coiled-coil region" evidence="1">
    <location>
        <begin position="161"/>
        <end position="195"/>
    </location>
</feature>
<dbReference type="InterPro" id="IPR000014">
    <property type="entry name" value="PAS"/>
</dbReference>
<feature type="domain" description="PAS" evidence="2">
    <location>
        <begin position="61"/>
        <end position="115"/>
    </location>
</feature>
<dbReference type="PROSITE" id="PS50113">
    <property type="entry name" value="PAC"/>
    <property type="match status" value="1"/>
</dbReference>
<feature type="domain" description="PAC" evidence="3">
    <location>
        <begin position="118"/>
        <end position="170"/>
    </location>
</feature>
<dbReference type="PANTHER" id="PTHR46663">
    <property type="entry name" value="DIGUANYLATE CYCLASE DGCT-RELATED"/>
    <property type="match status" value="1"/>
</dbReference>
<protein>
    <submittedName>
        <fullName evidence="5">Diguanylate cyclase (GGDEF) domain-containing protein</fullName>
    </submittedName>
</protein>
<dbReference type="FunFam" id="3.30.70.270:FF:000001">
    <property type="entry name" value="Diguanylate cyclase domain protein"/>
    <property type="match status" value="1"/>
</dbReference>
<dbReference type="InterPro" id="IPR029787">
    <property type="entry name" value="Nucleotide_cyclase"/>
</dbReference>
<dbReference type="Gene3D" id="3.30.70.270">
    <property type="match status" value="1"/>
</dbReference>
<evidence type="ECO:0000256" key="1">
    <source>
        <dbReference type="SAM" id="Coils"/>
    </source>
</evidence>
<evidence type="ECO:0000313" key="6">
    <source>
        <dbReference type="Proteomes" id="UP000198588"/>
    </source>
</evidence>
<dbReference type="CDD" id="cd01949">
    <property type="entry name" value="GGDEF"/>
    <property type="match status" value="1"/>
</dbReference>
<evidence type="ECO:0000259" key="2">
    <source>
        <dbReference type="PROSITE" id="PS50112"/>
    </source>
</evidence>
<dbReference type="SUPFAM" id="SSF55073">
    <property type="entry name" value="Nucleotide cyclase"/>
    <property type="match status" value="1"/>
</dbReference>
<evidence type="ECO:0000313" key="5">
    <source>
        <dbReference type="EMBL" id="SDA94819.1"/>
    </source>
</evidence>
<dbReference type="NCBIfam" id="TIGR00254">
    <property type="entry name" value="GGDEF"/>
    <property type="match status" value="1"/>
</dbReference>
<dbReference type="SUPFAM" id="SSF55785">
    <property type="entry name" value="PYP-like sensor domain (PAS domain)"/>
    <property type="match status" value="1"/>
</dbReference>
<dbReference type="InterPro" id="IPR035965">
    <property type="entry name" value="PAS-like_dom_sf"/>
</dbReference>
<dbReference type="InterPro" id="IPR013655">
    <property type="entry name" value="PAS_fold_3"/>
</dbReference>
<dbReference type="Gene3D" id="3.30.450.20">
    <property type="entry name" value="PAS domain"/>
    <property type="match status" value="1"/>
</dbReference>
<dbReference type="PROSITE" id="PS50887">
    <property type="entry name" value="GGDEF"/>
    <property type="match status" value="1"/>
</dbReference>
<dbReference type="GO" id="GO:0003824">
    <property type="term" value="F:catalytic activity"/>
    <property type="evidence" value="ECO:0007669"/>
    <property type="project" value="UniProtKB-ARBA"/>
</dbReference>
<dbReference type="SMART" id="SM00267">
    <property type="entry name" value="GGDEF"/>
    <property type="match status" value="1"/>
</dbReference>
<dbReference type="EMBL" id="FMXM01000021">
    <property type="protein sequence ID" value="SDA94819.1"/>
    <property type="molecule type" value="Genomic_DNA"/>
</dbReference>
<dbReference type="Pfam" id="PF00990">
    <property type="entry name" value="GGDEF"/>
    <property type="match status" value="1"/>
</dbReference>
<dbReference type="STRING" id="1165689.SAMN02927914_05255"/>
<dbReference type="CDD" id="cd00130">
    <property type="entry name" value="PAS"/>
    <property type="match status" value="1"/>
</dbReference>
<dbReference type="PANTHER" id="PTHR46663:SF2">
    <property type="entry name" value="GGDEF DOMAIN-CONTAINING PROTEIN"/>
    <property type="match status" value="1"/>
</dbReference>
<dbReference type="InterPro" id="IPR000160">
    <property type="entry name" value="GGDEF_dom"/>
</dbReference>
<evidence type="ECO:0000259" key="4">
    <source>
        <dbReference type="PROSITE" id="PS50887"/>
    </source>
</evidence>
<dbReference type="Proteomes" id="UP000198588">
    <property type="component" value="Unassembled WGS sequence"/>
</dbReference>
<name>A0A1G5ZIW8_9HYPH</name>
<sequence length="383" mass="41661">MPTCRNGIFGALRPPNGGAAMKHDGIPVSAVGLGADHDERLDALLSITGRMDGYLYRCRNDASYTMLYISDGVLTVSGFPPTDFVHNAVRDYVSAIHPDDLAAVYAAVDAALEARCNWNVDYRIVPRVGEPLWVREIGGGVWDDTGQLEFLEGFVVDISDRKVVEDLNAQLLLDLKAANEELSAQKREIEVAKQQSDHSANHDALTDLPNRRAFHDELKSVVARCGATGEAAGLLFIDLDRFKEVNDTLGHEAGDALLQRVSSQLRSILRSADFVARLGGDEFAFLFSGDADLAQQKAVRVAERILERLRIKVPTPNGAIQVGCTVGVAMYPAEAADSEALIALADRLMYIGKKSGRNRLVTAEEMAPQLPSCGPRHPIRKTA</sequence>
<dbReference type="PROSITE" id="PS50112">
    <property type="entry name" value="PAS"/>
    <property type="match status" value="1"/>
</dbReference>
<dbReference type="InterPro" id="IPR052163">
    <property type="entry name" value="DGC-Regulatory_Protein"/>
</dbReference>
<dbReference type="InterPro" id="IPR000700">
    <property type="entry name" value="PAS-assoc_C"/>
</dbReference>
<reference evidence="5 6" key="1">
    <citation type="submission" date="2016-10" db="EMBL/GenBank/DDBJ databases">
        <authorList>
            <person name="de Groot N.N."/>
        </authorList>
    </citation>
    <scope>NUCLEOTIDE SEQUENCE [LARGE SCALE GENOMIC DNA]</scope>
    <source>
        <strain evidence="5 6">CGMCC 1.12097</strain>
    </source>
</reference>
<dbReference type="AlphaFoldDB" id="A0A1G5ZIW8"/>
<proteinExistence type="predicted"/>
<gene>
    <name evidence="5" type="ORF">SAMN02927914_05255</name>
</gene>
<accession>A0A1G5ZIW8</accession>
<keyword evidence="1" id="KW-0175">Coiled coil</keyword>
<feature type="domain" description="GGDEF" evidence="4">
    <location>
        <begin position="230"/>
        <end position="365"/>
    </location>
</feature>
<organism evidence="5 6">
    <name type="scientific">Mesorhizobium qingshengii</name>
    <dbReference type="NCBI Taxonomy" id="1165689"/>
    <lineage>
        <taxon>Bacteria</taxon>
        <taxon>Pseudomonadati</taxon>
        <taxon>Pseudomonadota</taxon>
        <taxon>Alphaproteobacteria</taxon>
        <taxon>Hyphomicrobiales</taxon>
        <taxon>Phyllobacteriaceae</taxon>
        <taxon>Mesorhizobium</taxon>
    </lineage>
</organism>
<evidence type="ECO:0000259" key="3">
    <source>
        <dbReference type="PROSITE" id="PS50113"/>
    </source>
</evidence>